<comment type="caution">
    <text evidence="5">The sequence shown here is derived from an EMBL/GenBank/DDBJ whole genome shotgun (WGS) entry which is preliminary data.</text>
</comment>
<dbReference type="PANTHER" id="PTHR45710">
    <property type="entry name" value="C-TYPE LECTIN DOMAIN-CONTAINING PROTEIN 180"/>
    <property type="match status" value="1"/>
</dbReference>
<evidence type="ECO:0000313" key="5">
    <source>
        <dbReference type="EMBL" id="MEQ2310622.1"/>
    </source>
</evidence>
<dbReference type="Pfam" id="PF00059">
    <property type="entry name" value="Lectin_C"/>
    <property type="match status" value="1"/>
</dbReference>
<dbReference type="SUPFAM" id="SSF56436">
    <property type="entry name" value="C-type lectin-like"/>
    <property type="match status" value="1"/>
</dbReference>
<dbReference type="InterPro" id="IPR050828">
    <property type="entry name" value="C-type_lectin/matrix_domain"/>
</dbReference>
<keyword evidence="3" id="KW-1133">Transmembrane helix</keyword>
<accession>A0ABV0ZXR6</accession>
<dbReference type="Gene3D" id="3.10.100.10">
    <property type="entry name" value="Mannose-Binding Protein A, subunit A"/>
    <property type="match status" value="1"/>
</dbReference>
<gene>
    <name evidence="5" type="ORF">AMECASPLE_010979</name>
</gene>
<feature type="transmembrane region" description="Helical" evidence="3">
    <location>
        <begin position="51"/>
        <end position="71"/>
    </location>
</feature>
<dbReference type="Proteomes" id="UP001469553">
    <property type="component" value="Unassembled WGS sequence"/>
</dbReference>
<feature type="region of interest" description="Disordered" evidence="2">
    <location>
        <begin position="1"/>
        <end position="28"/>
    </location>
</feature>
<dbReference type="SMART" id="SM00034">
    <property type="entry name" value="CLECT"/>
    <property type="match status" value="1"/>
</dbReference>
<dbReference type="InterPro" id="IPR016187">
    <property type="entry name" value="CTDL_fold"/>
</dbReference>
<evidence type="ECO:0000256" key="3">
    <source>
        <dbReference type="SAM" id="Phobius"/>
    </source>
</evidence>
<dbReference type="EMBL" id="JAHRIP010075884">
    <property type="protein sequence ID" value="MEQ2310622.1"/>
    <property type="molecule type" value="Genomic_DNA"/>
</dbReference>
<dbReference type="InterPro" id="IPR001304">
    <property type="entry name" value="C-type_lectin-like"/>
</dbReference>
<feature type="compositionally biased region" description="Basic and acidic residues" evidence="2">
    <location>
        <begin position="12"/>
        <end position="27"/>
    </location>
</feature>
<organism evidence="5 6">
    <name type="scientific">Ameca splendens</name>
    <dbReference type="NCBI Taxonomy" id="208324"/>
    <lineage>
        <taxon>Eukaryota</taxon>
        <taxon>Metazoa</taxon>
        <taxon>Chordata</taxon>
        <taxon>Craniata</taxon>
        <taxon>Vertebrata</taxon>
        <taxon>Euteleostomi</taxon>
        <taxon>Actinopterygii</taxon>
        <taxon>Neopterygii</taxon>
        <taxon>Teleostei</taxon>
        <taxon>Neoteleostei</taxon>
        <taxon>Acanthomorphata</taxon>
        <taxon>Ovalentaria</taxon>
        <taxon>Atherinomorphae</taxon>
        <taxon>Cyprinodontiformes</taxon>
        <taxon>Goodeidae</taxon>
        <taxon>Ameca</taxon>
    </lineage>
</organism>
<reference evidence="5 6" key="1">
    <citation type="submission" date="2021-06" db="EMBL/GenBank/DDBJ databases">
        <authorList>
            <person name="Palmer J.M."/>
        </authorList>
    </citation>
    <scope>NUCLEOTIDE SEQUENCE [LARGE SCALE GENOMIC DNA]</scope>
    <source>
        <strain evidence="5 6">AS_MEX2019</strain>
        <tissue evidence="5">Muscle</tissue>
    </source>
</reference>
<feature type="domain" description="C-type lectin" evidence="4">
    <location>
        <begin position="99"/>
        <end position="197"/>
    </location>
</feature>
<name>A0ABV0ZXR6_9TELE</name>
<keyword evidence="3" id="KW-0472">Membrane</keyword>
<keyword evidence="3" id="KW-0812">Transmembrane</keyword>
<keyword evidence="6" id="KW-1185">Reference proteome</keyword>
<comment type="subcellular location">
    <subcellularLocation>
        <location evidence="1">Cell membrane</location>
        <topology evidence="1">Single-pass type II membrane protein</topology>
    </subcellularLocation>
</comment>
<evidence type="ECO:0000313" key="6">
    <source>
        <dbReference type="Proteomes" id="UP001469553"/>
    </source>
</evidence>
<proteinExistence type="predicted"/>
<dbReference type="PANTHER" id="PTHR45710:SF26">
    <property type="entry name" value="RH26557P"/>
    <property type="match status" value="1"/>
</dbReference>
<sequence length="214" mass="24956">MDEDLDFTTATRNRDVSPDSGGERVETADTFSHPNVGLLLQNEGAVQRKPYTTIIILLGLLSFLVLVDIGVQLKICIEKPNKIQCENHTQAQTEWQEFRLSHFYYMSAEKKNWTESRKECQRRGGDLVIINSFEKQKFIERMKIHGDSWIGLQTSDEWNVKWKWVDGSELRYSAWKQGVNIIPEAESRGYTDQQGLWMHSKTGLKHWICEKKNY</sequence>
<evidence type="ECO:0000259" key="4">
    <source>
        <dbReference type="PROSITE" id="PS50041"/>
    </source>
</evidence>
<evidence type="ECO:0000256" key="2">
    <source>
        <dbReference type="SAM" id="MobiDB-lite"/>
    </source>
</evidence>
<protein>
    <recommendedName>
        <fullName evidence="4">C-type lectin domain-containing protein</fullName>
    </recommendedName>
</protein>
<evidence type="ECO:0000256" key="1">
    <source>
        <dbReference type="ARBA" id="ARBA00004401"/>
    </source>
</evidence>
<dbReference type="InterPro" id="IPR016186">
    <property type="entry name" value="C-type_lectin-like/link_sf"/>
</dbReference>
<dbReference type="PROSITE" id="PS50041">
    <property type="entry name" value="C_TYPE_LECTIN_2"/>
    <property type="match status" value="1"/>
</dbReference>